<dbReference type="AlphaFoldDB" id="A0A2S5CG82"/>
<dbReference type="Proteomes" id="UP000237423">
    <property type="component" value="Unassembled WGS sequence"/>
</dbReference>
<feature type="region of interest" description="Disordered" evidence="1">
    <location>
        <begin position="1"/>
        <end position="35"/>
    </location>
</feature>
<evidence type="ECO:0000259" key="2">
    <source>
        <dbReference type="Pfam" id="PF20605"/>
    </source>
</evidence>
<dbReference type="InterPro" id="IPR046765">
    <property type="entry name" value="Antitox_RHH"/>
</dbReference>
<reference evidence="3 4" key="1">
    <citation type="submission" date="2017-11" db="EMBL/GenBank/DDBJ databases">
        <title>Draft Genome Sequence of Methylobacter psychrotolerans Sph1T, an Obligate Methanotroph from Low-Temperature Environments.</title>
        <authorList>
            <person name="Oshkin I.Y."/>
            <person name="Miroshnikov K."/>
            <person name="Belova S.E."/>
            <person name="Korzhenkov A."/>
            <person name="Toshchakov S.V."/>
            <person name="Dedysh S.N."/>
        </authorList>
    </citation>
    <scope>NUCLEOTIDE SEQUENCE [LARGE SCALE GENOMIC DNA]</scope>
    <source>
        <strain evidence="3 4">Sph1</strain>
    </source>
</reference>
<feature type="compositionally biased region" description="Low complexity" evidence="1">
    <location>
        <begin position="8"/>
        <end position="19"/>
    </location>
</feature>
<evidence type="ECO:0000256" key="1">
    <source>
        <dbReference type="SAM" id="MobiDB-lite"/>
    </source>
</evidence>
<proteinExistence type="predicted"/>
<evidence type="ECO:0000313" key="3">
    <source>
        <dbReference type="EMBL" id="POZ49818.1"/>
    </source>
</evidence>
<gene>
    <name evidence="3" type="ORF">AADEFJLK_04433</name>
</gene>
<evidence type="ECO:0000313" key="4">
    <source>
        <dbReference type="Proteomes" id="UP000237423"/>
    </source>
</evidence>
<name>A0A2S5CG82_9GAMM</name>
<dbReference type="EMBL" id="PGFZ01000023">
    <property type="protein sequence ID" value="POZ49818.1"/>
    <property type="molecule type" value="Genomic_DNA"/>
</dbReference>
<accession>A0A2S5CG82</accession>
<feature type="domain" description="Antitoxin-like ribbon-helix-helix" evidence="2">
    <location>
        <begin position="40"/>
        <end position="87"/>
    </location>
</feature>
<protein>
    <recommendedName>
        <fullName evidence="2">Antitoxin-like ribbon-helix-helix domain-containing protein</fullName>
    </recommendedName>
</protein>
<sequence>MTTKKKASISAGLAAAAAGRETPEGAPENLPPKGDKAKLVMIGGQFRPEVRRALLLIQAEPQNEGKNLKMLLGEAINDLCAKYNKPQPYTDEN</sequence>
<organism evidence="3 4">
    <name type="scientific">Methylovulum psychrotolerans</name>
    <dbReference type="NCBI Taxonomy" id="1704499"/>
    <lineage>
        <taxon>Bacteria</taxon>
        <taxon>Pseudomonadati</taxon>
        <taxon>Pseudomonadota</taxon>
        <taxon>Gammaproteobacteria</taxon>
        <taxon>Methylococcales</taxon>
        <taxon>Methylococcaceae</taxon>
        <taxon>Methylovulum</taxon>
    </lineage>
</organism>
<dbReference type="RefSeq" id="WP_103975841.1">
    <property type="nucleotide sequence ID" value="NZ_PGFZ01000023.1"/>
</dbReference>
<dbReference type="Pfam" id="PF20605">
    <property type="entry name" value="Antitox_RHH"/>
    <property type="match status" value="1"/>
</dbReference>
<comment type="caution">
    <text evidence="3">The sequence shown here is derived from an EMBL/GenBank/DDBJ whole genome shotgun (WGS) entry which is preliminary data.</text>
</comment>